<gene>
    <name evidence="1" type="ORF">A6F65_00767</name>
</gene>
<evidence type="ECO:0000313" key="2">
    <source>
        <dbReference type="Proteomes" id="UP000092698"/>
    </source>
</evidence>
<dbReference type="KEGG" id="anh:A6F65_00767"/>
<accession>A0A1C7D6J6</accession>
<name>A0A1C7D6J6_9SPHN</name>
<proteinExistence type="predicted"/>
<sequence length="216" mass="22583">MLSGQAVGRMAHLPQVIPELSLGRRADSGGCAGMQACRACRSGLHFTAWLLHERLARLCGAAMHRFRSWPAILPLLLAALAMRALVPAGWMLDVTEHGVLQLRICSPQAGPVPDRASNQGAHTDMDHGAMDHGAMGHAPIAEHDGPDQPLHPAAPQVMDGLCAFAVAGAQALAAAPPELSDLPQPAAVALASWQAAEAPRIALRLRPPGRAPPARA</sequence>
<organism evidence="1 2">
    <name type="scientific">Paraurantiacibacter namhicola</name>
    <dbReference type="NCBI Taxonomy" id="645517"/>
    <lineage>
        <taxon>Bacteria</taxon>
        <taxon>Pseudomonadati</taxon>
        <taxon>Pseudomonadota</taxon>
        <taxon>Alphaproteobacteria</taxon>
        <taxon>Sphingomonadales</taxon>
        <taxon>Erythrobacteraceae</taxon>
        <taxon>Paraurantiacibacter</taxon>
    </lineage>
</organism>
<keyword evidence="2" id="KW-1185">Reference proteome</keyword>
<dbReference type="AlphaFoldDB" id="A0A1C7D6J6"/>
<protein>
    <recommendedName>
        <fullName evidence="3">DUF2946 domain-containing protein</fullName>
    </recommendedName>
</protein>
<evidence type="ECO:0000313" key="1">
    <source>
        <dbReference type="EMBL" id="ANU07087.1"/>
    </source>
</evidence>
<reference evidence="1 2" key="1">
    <citation type="submission" date="2016-07" db="EMBL/GenBank/DDBJ databases">
        <title>Complete genome sequence of Altererythrobacter namhicola JCM 16345T, containing esterase-encoding genes.</title>
        <authorList>
            <person name="Cheng H."/>
            <person name="Wu Y.-H."/>
            <person name="Jian S.-L."/>
            <person name="Huo Y.-Y."/>
            <person name="Wang C.-S."/>
            <person name="Xu X.-W."/>
        </authorList>
    </citation>
    <scope>NUCLEOTIDE SEQUENCE [LARGE SCALE GENOMIC DNA]</scope>
    <source>
        <strain evidence="1 2">JCM 16345</strain>
    </source>
</reference>
<evidence type="ECO:0008006" key="3">
    <source>
        <dbReference type="Google" id="ProtNLM"/>
    </source>
</evidence>
<dbReference type="EMBL" id="CP016545">
    <property type="protein sequence ID" value="ANU07087.1"/>
    <property type="molecule type" value="Genomic_DNA"/>
</dbReference>
<dbReference type="Proteomes" id="UP000092698">
    <property type="component" value="Chromosome"/>
</dbReference>
<dbReference type="STRING" id="645517.A6F65_00767"/>